<dbReference type="RefSeq" id="WP_225978704.1">
    <property type="nucleotide sequence ID" value="NZ_BJFL01000037.1"/>
</dbReference>
<dbReference type="AlphaFoldDB" id="A0A4D4JFX4"/>
<name>A0A4D4JFX4_9PSEU</name>
<dbReference type="Gene3D" id="1.10.260.40">
    <property type="entry name" value="lambda repressor-like DNA-binding domains"/>
    <property type="match status" value="1"/>
</dbReference>
<feature type="domain" description="HTH cro/C1-type" evidence="1">
    <location>
        <begin position="17"/>
        <end position="71"/>
    </location>
</feature>
<evidence type="ECO:0000313" key="3">
    <source>
        <dbReference type="Proteomes" id="UP000298860"/>
    </source>
</evidence>
<dbReference type="EMBL" id="BJFL01000037">
    <property type="protein sequence ID" value="GDY33229.1"/>
    <property type="molecule type" value="Genomic_DNA"/>
</dbReference>
<dbReference type="SUPFAM" id="SSF47413">
    <property type="entry name" value="lambda repressor-like DNA-binding domains"/>
    <property type="match status" value="1"/>
</dbReference>
<sequence length="123" mass="14081">MAEPSPTPYKRQLGMALERLRTAAGKSPEDAAELLECSVSKVYRIERGHVSVRPAELRDLLDFYGAPQQERDEIEQLGREARRRRPRTPYGSVIPDWFRQFVHLEEAASEILVYECELIPGAL</sequence>
<dbReference type="CDD" id="cd00093">
    <property type="entry name" value="HTH_XRE"/>
    <property type="match status" value="1"/>
</dbReference>
<reference evidence="3" key="1">
    <citation type="submission" date="2019-04" db="EMBL/GenBank/DDBJ databases">
        <title>Draft genome sequence of Pseudonocardiaceae bacterium SL3-2-4.</title>
        <authorList>
            <person name="Ningsih F."/>
            <person name="Yokota A."/>
            <person name="Sakai Y."/>
            <person name="Nanatani K."/>
            <person name="Yabe S."/>
            <person name="Oetari A."/>
            <person name="Sjamsuridzal W."/>
        </authorList>
    </citation>
    <scope>NUCLEOTIDE SEQUENCE [LARGE SCALE GENOMIC DNA]</scope>
    <source>
        <strain evidence="3">SL3-2-4</strain>
    </source>
</reference>
<dbReference type="InterPro" id="IPR010982">
    <property type="entry name" value="Lambda_DNA-bd_dom_sf"/>
</dbReference>
<gene>
    <name evidence="2" type="ORF">GTS_48620</name>
</gene>
<dbReference type="InterPro" id="IPR001387">
    <property type="entry name" value="Cro/C1-type_HTH"/>
</dbReference>
<keyword evidence="3" id="KW-1185">Reference proteome</keyword>
<dbReference type="GO" id="GO:0003677">
    <property type="term" value="F:DNA binding"/>
    <property type="evidence" value="ECO:0007669"/>
    <property type="project" value="InterPro"/>
</dbReference>
<dbReference type="SMART" id="SM00530">
    <property type="entry name" value="HTH_XRE"/>
    <property type="match status" value="1"/>
</dbReference>
<evidence type="ECO:0000259" key="1">
    <source>
        <dbReference type="PROSITE" id="PS50943"/>
    </source>
</evidence>
<protein>
    <recommendedName>
        <fullName evidence="1">HTH cro/C1-type domain-containing protein</fullName>
    </recommendedName>
</protein>
<dbReference type="PROSITE" id="PS50943">
    <property type="entry name" value="HTH_CROC1"/>
    <property type="match status" value="1"/>
</dbReference>
<comment type="caution">
    <text evidence="2">The sequence shown here is derived from an EMBL/GenBank/DDBJ whole genome shotgun (WGS) entry which is preliminary data.</text>
</comment>
<proteinExistence type="predicted"/>
<organism evidence="2 3">
    <name type="scientific">Gandjariella thermophila</name>
    <dbReference type="NCBI Taxonomy" id="1931992"/>
    <lineage>
        <taxon>Bacteria</taxon>
        <taxon>Bacillati</taxon>
        <taxon>Actinomycetota</taxon>
        <taxon>Actinomycetes</taxon>
        <taxon>Pseudonocardiales</taxon>
        <taxon>Pseudonocardiaceae</taxon>
        <taxon>Gandjariella</taxon>
    </lineage>
</organism>
<accession>A0A4D4JFX4</accession>
<dbReference type="Pfam" id="PF13560">
    <property type="entry name" value="HTH_31"/>
    <property type="match status" value="1"/>
</dbReference>
<dbReference type="Proteomes" id="UP000298860">
    <property type="component" value="Unassembled WGS sequence"/>
</dbReference>
<evidence type="ECO:0000313" key="2">
    <source>
        <dbReference type="EMBL" id="GDY33229.1"/>
    </source>
</evidence>